<evidence type="ECO:0000313" key="2">
    <source>
        <dbReference type="Proteomes" id="UP001382935"/>
    </source>
</evidence>
<dbReference type="InterPro" id="IPR008767">
    <property type="entry name" value="Phage_SPP1_head-tail_adaptor"/>
</dbReference>
<dbReference type="Proteomes" id="UP001382935">
    <property type="component" value="Chromosome"/>
</dbReference>
<name>A0ABZ2G398_9SPHN</name>
<keyword evidence="2" id="KW-1185">Reference proteome</keyword>
<dbReference type="Gene3D" id="2.40.10.270">
    <property type="entry name" value="Bacteriophage SPP1 head-tail adaptor protein"/>
    <property type="match status" value="1"/>
</dbReference>
<gene>
    <name evidence="1" type="ORF">V6R86_13005</name>
</gene>
<accession>A0ABZ2G398</accession>
<dbReference type="Pfam" id="PF05521">
    <property type="entry name" value="Phage_HCP"/>
    <property type="match status" value="1"/>
</dbReference>
<protein>
    <submittedName>
        <fullName evidence="1">Head-tail adaptor protein</fullName>
    </submittedName>
</protein>
<proteinExistence type="predicted"/>
<organism evidence="1 2">
    <name type="scientific">Sphingomonas kaistensis</name>
    <dbReference type="NCBI Taxonomy" id="298708"/>
    <lineage>
        <taxon>Bacteria</taxon>
        <taxon>Pseudomonadati</taxon>
        <taxon>Pseudomonadota</taxon>
        <taxon>Alphaproteobacteria</taxon>
        <taxon>Sphingomonadales</taxon>
        <taxon>Sphingomonadaceae</taxon>
        <taxon>Sphingomonas</taxon>
    </lineage>
</organism>
<sequence>MSEFAGRLTQRVELWARSSFRSETGVSSEEMSLMLSCLAEIVAEGVGAADEAMSVSAMPRYRVTVRRQGEFSVDQQIRWRGRRLLVRQIVDDPKLPDRLVLRCEEQR</sequence>
<dbReference type="InterPro" id="IPR038666">
    <property type="entry name" value="SSP1_head-tail_sf"/>
</dbReference>
<reference evidence="1 2" key="1">
    <citation type="submission" date="2024-02" db="EMBL/GenBank/DDBJ databases">
        <title>Full genome sequence of Sphingomonas kaistensis.</title>
        <authorList>
            <person name="Poletto B.L."/>
            <person name="Silva G."/>
            <person name="Galante D."/>
            <person name="Campos K.R."/>
            <person name="Santos M.B.N."/>
            <person name="Sacchi C.T."/>
        </authorList>
    </citation>
    <scope>NUCLEOTIDE SEQUENCE [LARGE SCALE GENOMIC DNA]</scope>
    <source>
        <strain evidence="1 2">MA4R</strain>
    </source>
</reference>
<dbReference type="EMBL" id="CP145607">
    <property type="protein sequence ID" value="WWM71563.1"/>
    <property type="molecule type" value="Genomic_DNA"/>
</dbReference>
<evidence type="ECO:0000313" key="1">
    <source>
        <dbReference type="EMBL" id="WWM71563.1"/>
    </source>
</evidence>
<dbReference type="RefSeq" id="WP_338505013.1">
    <property type="nucleotide sequence ID" value="NZ_CP145607.1"/>
</dbReference>